<reference evidence="5 6" key="1">
    <citation type="submission" date="2018-12" db="EMBL/GenBank/DDBJ databases">
        <authorList>
            <consortium name="Pathogen Informatics"/>
        </authorList>
    </citation>
    <scope>NUCLEOTIDE SEQUENCE [LARGE SCALE GENOMIC DNA]</scope>
    <source>
        <strain evidence="5 6">NCTC6754</strain>
    </source>
</reference>
<dbReference type="InterPro" id="IPR000807">
    <property type="entry name" value="ImidazoleglycerolP_deHydtase"/>
</dbReference>
<keyword evidence="5" id="KW-0032">Aminotransferase</keyword>
<evidence type="ECO:0000256" key="3">
    <source>
        <dbReference type="ARBA" id="ARBA00023102"/>
    </source>
</evidence>
<dbReference type="EC" id="2.6.1.9" evidence="5"/>
<dbReference type="FunFam" id="3.30.230.40:FF:000003">
    <property type="entry name" value="Imidazoleglycerol-phosphate dehydratase HisB"/>
    <property type="match status" value="1"/>
</dbReference>
<comment type="pathway">
    <text evidence="1">Amino-acid biosynthesis; L-histidine biosynthesis; L-histidine from 5-phospho-alpha-D-ribose 1-diphosphate: step 6/9.</text>
</comment>
<evidence type="ECO:0000313" key="5">
    <source>
        <dbReference type="EMBL" id="VEB57641.1"/>
    </source>
</evidence>
<dbReference type="Gene3D" id="3.30.230.40">
    <property type="entry name" value="Imidazole glycerol phosphate dehydratase, domain 1"/>
    <property type="match status" value="1"/>
</dbReference>
<dbReference type="PANTHER" id="PTHR23133:SF2">
    <property type="entry name" value="IMIDAZOLEGLYCEROL-PHOSPHATE DEHYDRATASE"/>
    <property type="match status" value="1"/>
</dbReference>
<dbReference type="GO" id="GO:0000105">
    <property type="term" value="P:L-histidine biosynthetic process"/>
    <property type="evidence" value="ECO:0007669"/>
    <property type="project" value="UniProtKB-KW"/>
</dbReference>
<proteinExistence type="predicted"/>
<organism evidence="5 6">
    <name type="scientific">Salmonella enterica I</name>
    <dbReference type="NCBI Taxonomy" id="59201"/>
    <lineage>
        <taxon>Bacteria</taxon>
        <taxon>Pseudomonadati</taxon>
        <taxon>Pseudomonadota</taxon>
        <taxon>Gammaproteobacteria</taxon>
        <taxon>Enterobacterales</taxon>
        <taxon>Enterobacteriaceae</taxon>
        <taxon>Salmonella</taxon>
    </lineage>
</organism>
<protein>
    <submittedName>
        <fullName evidence="5">Imidazoleglycerol-phosphate dehydratase</fullName>
        <ecNumber evidence="5">2.6.1.9</ecNumber>
    </submittedName>
</protein>
<dbReference type="EMBL" id="LR134190">
    <property type="protein sequence ID" value="VEB57641.1"/>
    <property type="molecule type" value="Genomic_DNA"/>
</dbReference>
<dbReference type="Proteomes" id="UP000269208">
    <property type="component" value="Chromosome"/>
</dbReference>
<evidence type="ECO:0000256" key="4">
    <source>
        <dbReference type="ARBA" id="ARBA00023239"/>
    </source>
</evidence>
<sequence>MRMWSATPKKHRLNVSVWLDREGNSKINTGVGFFDHMLDQIATHGGFRMEITVKGDLYIDDHPHGRRYRTGAR</sequence>
<dbReference type="GO" id="GO:0004400">
    <property type="term" value="F:histidinol-phosphate transaminase activity"/>
    <property type="evidence" value="ECO:0007669"/>
    <property type="project" value="UniProtKB-EC"/>
</dbReference>
<gene>
    <name evidence="5" type="primary">hisB_2</name>
    <name evidence="5" type="ORF">NCTC6754_04992</name>
</gene>
<dbReference type="AlphaFoldDB" id="A0A447U0N7"/>
<evidence type="ECO:0000313" key="6">
    <source>
        <dbReference type="Proteomes" id="UP000269208"/>
    </source>
</evidence>
<evidence type="ECO:0000256" key="1">
    <source>
        <dbReference type="ARBA" id="ARBA00005047"/>
    </source>
</evidence>
<evidence type="ECO:0000256" key="2">
    <source>
        <dbReference type="ARBA" id="ARBA00022605"/>
    </source>
</evidence>
<dbReference type="Pfam" id="PF00475">
    <property type="entry name" value="IGPD"/>
    <property type="match status" value="1"/>
</dbReference>
<keyword evidence="2" id="KW-0028">Amino-acid biosynthesis</keyword>
<keyword evidence="3" id="KW-0368">Histidine biosynthesis</keyword>
<dbReference type="SUPFAM" id="SSF54211">
    <property type="entry name" value="Ribosomal protein S5 domain 2-like"/>
    <property type="match status" value="1"/>
</dbReference>
<keyword evidence="4" id="KW-0456">Lyase</keyword>
<dbReference type="InterPro" id="IPR038494">
    <property type="entry name" value="IGPD_sf"/>
</dbReference>
<dbReference type="GO" id="GO:0004424">
    <property type="term" value="F:imidazoleglycerol-phosphate dehydratase activity"/>
    <property type="evidence" value="ECO:0007669"/>
    <property type="project" value="InterPro"/>
</dbReference>
<dbReference type="InterPro" id="IPR020568">
    <property type="entry name" value="Ribosomal_Su5_D2-typ_SF"/>
</dbReference>
<dbReference type="PANTHER" id="PTHR23133">
    <property type="entry name" value="IMIDAZOLEGLYCEROL-PHOSPHATE DEHYDRATASE HIS7"/>
    <property type="match status" value="1"/>
</dbReference>
<name>A0A447U0N7_SALET</name>
<accession>A0A447U0N7</accession>
<keyword evidence="5" id="KW-0808">Transferase</keyword>